<organism evidence="6 7">
    <name type="scientific">Penicillium canescens</name>
    <dbReference type="NCBI Taxonomy" id="5083"/>
    <lineage>
        <taxon>Eukaryota</taxon>
        <taxon>Fungi</taxon>
        <taxon>Dikarya</taxon>
        <taxon>Ascomycota</taxon>
        <taxon>Pezizomycotina</taxon>
        <taxon>Eurotiomycetes</taxon>
        <taxon>Eurotiomycetidae</taxon>
        <taxon>Eurotiales</taxon>
        <taxon>Aspergillaceae</taxon>
        <taxon>Penicillium</taxon>
    </lineage>
</organism>
<evidence type="ECO:0000256" key="4">
    <source>
        <dbReference type="SAM" id="MobiDB-lite"/>
    </source>
</evidence>
<comment type="subunit">
    <text evidence="2">Component of the NuA4 histone acetyltransferase complex.</text>
</comment>
<accession>A0AAD6N417</accession>
<dbReference type="CDD" id="cd18966">
    <property type="entry name" value="chromodomain"/>
    <property type="match status" value="1"/>
</dbReference>
<dbReference type="PROSITE" id="PS50013">
    <property type="entry name" value="CHROMO_2"/>
    <property type="match status" value="1"/>
</dbReference>
<keyword evidence="3" id="KW-0539">Nucleus</keyword>
<evidence type="ECO:0000313" key="6">
    <source>
        <dbReference type="EMBL" id="KAJ6027642.1"/>
    </source>
</evidence>
<proteinExistence type="predicted"/>
<comment type="caution">
    <text evidence="6">The sequence shown here is derived from an EMBL/GenBank/DDBJ whole genome shotgun (WGS) entry which is preliminary data.</text>
</comment>
<feature type="region of interest" description="Disordered" evidence="4">
    <location>
        <begin position="113"/>
        <end position="441"/>
    </location>
</feature>
<feature type="compositionally biased region" description="Basic and acidic residues" evidence="4">
    <location>
        <begin position="321"/>
        <end position="339"/>
    </location>
</feature>
<feature type="compositionally biased region" description="Basic and acidic residues" evidence="4">
    <location>
        <begin position="135"/>
        <end position="145"/>
    </location>
</feature>
<dbReference type="EMBL" id="JAQJZL010000015">
    <property type="protein sequence ID" value="KAJ6027642.1"/>
    <property type="molecule type" value="Genomic_DNA"/>
</dbReference>
<dbReference type="SMART" id="SM00298">
    <property type="entry name" value="CHROMO"/>
    <property type="match status" value="1"/>
</dbReference>
<evidence type="ECO:0000256" key="3">
    <source>
        <dbReference type="ARBA" id="ARBA00023242"/>
    </source>
</evidence>
<evidence type="ECO:0000256" key="1">
    <source>
        <dbReference type="ARBA" id="ARBA00004123"/>
    </source>
</evidence>
<dbReference type="SUPFAM" id="SSF54160">
    <property type="entry name" value="Chromo domain-like"/>
    <property type="match status" value="1"/>
</dbReference>
<feature type="compositionally biased region" description="Basic and acidic residues" evidence="4">
    <location>
        <begin position="249"/>
        <end position="262"/>
    </location>
</feature>
<dbReference type="GO" id="GO:0005634">
    <property type="term" value="C:nucleus"/>
    <property type="evidence" value="ECO:0007669"/>
    <property type="project" value="UniProtKB-SubCell"/>
</dbReference>
<reference evidence="6" key="2">
    <citation type="submission" date="2023-01" db="EMBL/GenBank/DDBJ databases">
        <authorList>
            <person name="Petersen C."/>
        </authorList>
    </citation>
    <scope>NUCLEOTIDE SEQUENCE</scope>
    <source>
        <strain evidence="6">IBT 15450</strain>
    </source>
</reference>
<dbReference type="AlphaFoldDB" id="A0AAD6N417"/>
<feature type="compositionally biased region" description="Polar residues" evidence="4">
    <location>
        <begin position="280"/>
        <end position="289"/>
    </location>
</feature>
<dbReference type="Gene3D" id="2.40.50.40">
    <property type="match status" value="1"/>
</dbReference>
<evidence type="ECO:0000313" key="7">
    <source>
        <dbReference type="Proteomes" id="UP001219568"/>
    </source>
</evidence>
<dbReference type="InterPro" id="IPR023780">
    <property type="entry name" value="Chromo_domain"/>
</dbReference>
<dbReference type="InterPro" id="IPR023779">
    <property type="entry name" value="Chromodomain_CS"/>
</dbReference>
<feature type="compositionally biased region" description="Polar residues" evidence="4">
    <location>
        <begin position="158"/>
        <end position="174"/>
    </location>
</feature>
<dbReference type="Pfam" id="PF00385">
    <property type="entry name" value="Chromo"/>
    <property type="match status" value="1"/>
</dbReference>
<dbReference type="GO" id="GO:0006338">
    <property type="term" value="P:chromatin remodeling"/>
    <property type="evidence" value="ECO:0007669"/>
    <property type="project" value="UniProtKB-ARBA"/>
</dbReference>
<feature type="region of interest" description="Disordered" evidence="4">
    <location>
        <begin position="1"/>
        <end position="32"/>
    </location>
</feature>
<keyword evidence="7" id="KW-1185">Reference proteome</keyword>
<dbReference type="InterPro" id="IPR016197">
    <property type="entry name" value="Chromo-like_dom_sf"/>
</dbReference>
<dbReference type="PROSITE" id="PS00598">
    <property type="entry name" value="CHROMO_1"/>
    <property type="match status" value="1"/>
</dbReference>
<gene>
    <name evidence="6" type="ORF">N7460_012459</name>
</gene>
<evidence type="ECO:0000256" key="2">
    <source>
        <dbReference type="ARBA" id="ARBA00011353"/>
    </source>
</evidence>
<feature type="compositionally biased region" description="Polar residues" evidence="4">
    <location>
        <begin position="417"/>
        <end position="427"/>
    </location>
</feature>
<dbReference type="InterPro" id="IPR000953">
    <property type="entry name" value="Chromo/chromo_shadow_dom"/>
</dbReference>
<evidence type="ECO:0000259" key="5">
    <source>
        <dbReference type="PROSITE" id="PS50013"/>
    </source>
</evidence>
<reference evidence="6" key="1">
    <citation type="journal article" date="2023" name="IMA Fungus">
        <title>Comparative genomic study of the Penicillium genus elucidates a diverse pangenome and 15 lateral gene transfer events.</title>
        <authorList>
            <person name="Petersen C."/>
            <person name="Sorensen T."/>
            <person name="Nielsen M.R."/>
            <person name="Sondergaard T.E."/>
            <person name="Sorensen J.L."/>
            <person name="Fitzpatrick D.A."/>
            <person name="Frisvad J.C."/>
            <person name="Nielsen K.L."/>
        </authorList>
    </citation>
    <scope>NUCLEOTIDE SEQUENCE</scope>
    <source>
        <strain evidence="6">IBT 15450</strain>
    </source>
</reference>
<comment type="subcellular location">
    <subcellularLocation>
        <location evidence="1">Nucleus</location>
    </subcellularLocation>
</comment>
<sequence length="1033" mass="115620">MASDDVMNDTSDNDPDGELDSLASSGDSDQDEDKSYYVETIYMERVFEGQTQYLVKWADYPAERATWEPVNMFNDEEETLEDWERKKKDIASGKQQPFDFESWERHCAAINEFREDRRQRREKRISGVSSSRGLVDPRKPTHEPKTPPLATKAAPSTRVVSQNISPTPKKSGANQPLPKRGLQTSDAPIGQADKSPYASLTKAVDSRTKRRRLEIPREPPAPAIQTPRPAPSGFATGGRAAKAGYRSHIFGERAPDVTKLDLMRPSQYSERTGRADIDLSTLSFTTGLNSPPPPGRTARRSGPSLPTEDSVKSSSGPRAQTIRDRLGLSRSRRSLDQGDNRPSSAYSRRDSPTRPRARSRSPDLSLVAKRSNATVVVENSRVDARAASPADSRPGPPSSGDHSTESQLAQLPRRTPAPNSRVPNSTDPRLRAPNSDDLSMESQLTQMPRRIPGPNACKISNGLWFNPKEALMTMSFGPDKKFIGSTRVCGMPAESRDLTRNKPPGDRELQVYFEHLCTTSEFAQLHQPTPSEQFKPTVVRSTGWIEGFNGTNSQLLQMAEHLRENELVAIYYPQHGGRFTYVASSRYSQNPQWSSWIRKGHISDAPSGVPILLTACENLLPIVALGPRRCRDLLLPVRAGGQDQSTSISPKGDLDVSVRGTDDLATALANALREHITKARLNPDDLAIIDENGKISRAGKFYLHFPLDNQEAILDLEYIKAVYVEQGVIIFTNQTPNHWASFVNDPNQGVAIFHESFLEYESLQPPIALVNKKTFSFWIVRVSRPLEMIAPGFPDPESTVSGSYAQRIFPQGTGMILLTEDVMSNLLEVAITLRWIYRRHRGKPRYWKLVFFPGILEWIKRRLNDEVYSEDHDILLLIHSLIVKNNLVSDTQVFNASSLEFFSCLENETSTVLALPPLHYGSLTENDLAIKDKSEHDAGHLIEILAGVAKLTMARFRNFSAITSERYKISASKKRWDEWGHITINYGFKNSTKDSRLTEQLSWLRSTLHTGLQILPPTNDPIRWGLPTIPSRT</sequence>
<feature type="domain" description="Chromo" evidence="5">
    <location>
        <begin position="36"/>
        <end position="95"/>
    </location>
</feature>
<dbReference type="Proteomes" id="UP001219568">
    <property type="component" value="Unassembled WGS sequence"/>
</dbReference>
<name>A0AAD6N417_PENCN</name>
<protein>
    <recommendedName>
        <fullName evidence="5">Chromo domain-containing protein</fullName>
    </recommendedName>
</protein>